<protein>
    <submittedName>
        <fullName evidence="2">Putative reverse transcriptase domain-containing protein</fullName>
    </submittedName>
</protein>
<dbReference type="Pfam" id="PF08284">
    <property type="entry name" value="RVP_2"/>
    <property type="match status" value="1"/>
</dbReference>
<feature type="region of interest" description="Disordered" evidence="1">
    <location>
        <begin position="827"/>
        <end position="865"/>
    </location>
</feature>
<dbReference type="EMBL" id="BKCJ010087533">
    <property type="protein sequence ID" value="GEX06312.1"/>
    <property type="molecule type" value="Genomic_DNA"/>
</dbReference>
<keyword evidence="2" id="KW-0548">Nucleotidyltransferase</keyword>
<dbReference type="SUPFAM" id="SSF50630">
    <property type="entry name" value="Acid proteases"/>
    <property type="match status" value="1"/>
</dbReference>
<accession>A0A699H849</accession>
<feature type="compositionally biased region" description="Polar residues" evidence="1">
    <location>
        <begin position="587"/>
        <end position="597"/>
    </location>
</feature>
<dbReference type="InterPro" id="IPR021109">
    <property type="entry name" value="Peptidase_aspartic_dom_sf"/>
</dbReference>
<dbReference type="GO" id="GO:0003964">
    <property type="term" value="F:RNA-directed DNA polymerase activity"/>
    <property type="evidence" value="ECO:0007669"/>
    <property type="project" value="UniProtKB-KW"/>
</dbReference>
<dbReference type="PANTHER" id="PTHR15503">
    <property type="entry name" value="LDOC1 RELATED"/>
    <property type="match status" value="1"/>
</dbReference>
<feature type="compositionally biased region" description="Low complexity" evidence="1">
    <location>
        <begin position="562"/>
        <end position="580"/>
    </location>
</feature>
<keyword evidence="2" id="KW-0695">RNA-directed DNA polymerase</keyword>
<gene>
    <name evidence="2" type="ORF">Tci_278287</name>
</gene>
<sequence length="1064" mass="118568">VPLILGRPFLQTARALIDVHGEEMILRDGDERLTLIMRHDTSSYSNQPQKESINMINIYDDLSEEFLEALFSTNHQSDNPTFFSHPKLTSPKVKDDVFDLEGGNVLPEKFLDLDSTKDLQPPHNINPLSGSTTSSSLNHLLKEFADELALITFPPRHDDLLFDIESGHKEIEYLLNNYPINDMDSILEDSVDEDNLADLNDNLVDTMPEMFTDEHTLDYSSPPLYDEYGDLFKVESETKYVYDDPFDSKGEKIKESKPLIDELDLPSDFFPPFEYDSFLSEDFSRLMLCLQPTTRTSGISNLLAVGTSFTGSRTYTASGNSLLAIKDFLRRFHEWTIPGGSLSAHLLATPVRVIGKTRSITTSCDTLGMLNKLTISKIRSICSWASSFLLLKKVMEASVSFISSNLSDESVRSFISRVILIGSIYVKVPVALEVGAAVVASPVEVLELDTHSSSEADPSELTTSRISSTYGFTFSVFERFKRNRVASRSSSPTTSTPEIPTTPIPPVLSAVDIPISQLYRTYPGGPCRSLTARKSVSPLSSHHLALRYTSYHLDRFTSESSSYHSSSDHSSSGHSISSHSVCGHTPPVTTVPDSSAPSRFVYPPVTRTSWYSKAYRHWRSATLSTMYLPTTFESSARDSSFESSVRPSRKRCRSPAATVTSSIHNSRALVLSRADLLLPRKRFRDSISPEDNMDILARVDACVDMKVDVEDEVEGEVEFSDRGTIEVRVNVVARIDILDDMLMHDAVEHLEQVEELVQDIYRQVIEIHLERVEDTKMGQRELDVRCLIASEERVGFLDGVASLERSNTRLRVANALAAYEANRATKLAVESQSKNGDDDDDGNVGGNRNINSRGNEDGIGGGNGNKMEEAMGMKILIGMIELLCMSPRASVVNQKNPTCFECGRQRHYKNKYPKLKNQICGNKDENKTNKARGKAYVLGGGEANPDSNVITGTFLLNSHYASMLFDSGTDMSFVSSIFSTLLDVIPFTLDVSYTVELANKRVVETNTVLRGYTLGLLGHPFNIDLMPVELGSFDVIIDMDWLANHHAVIFVMRRLCEFLMGMKF</sequence>
<dbReference type="Gene3D" id="2.40.70.10">
    <property type="entry name" value="Acid Proteases"/>
    <property type="match status" value="1"/>
</dbReference>
<name>A0A699H849_TANCI</name>
<proteinExistence type="predicted"/>
<comment type="caution">
    <text evidence="2">The sequence shown here is derived from an EMBL/GenBank/DDBJ whole genome shotgun (WGS) entry which is preliminary data.</text>
</comment>
<feature type="region of interest" description="Disordered" evidence="1">
    <location>
        <begin position="562"/>
        <end position="598"/>
    </location>
</feature>
<dbReference type="InterPro" id="IPR032567">
    <property type="entry name" value="RTL1-rel"/>
</dbReference>
<feature type="region of interest" description="Disordered" evidence="1">
    <location>
        <begin position="638"/>
        <end position="657"/>
    </location>
</feature>
<dbReference type="CDD" id="cd00303">
    <property type="entry name" value="retropepsin_like"/>
    <property type="match status" value="1"/>
</dbReference>
<keyword evidence="2" id="KW-0808">Transferase</keyword>
<reference evidence="2" key="1">
    <citation type="journal article" date="2019" name="Sci. Rep.">
        <title>Draft genome of Tanacetum cinerariifolium, the natural source of mosquito coil.</title>
        <authorList>
            <person name="Yamashiro T."/>
            <person name="Shiraishi A."/>
            <person name="Satake H."/>
            <person name="Nakayama K."/>
        </authorList>
    </citation>
    <scope>NUCLEOTIDE SEQUENCE</scope>
</reference>
<dbReference type="AlphaFoldDB" id="A0A699H849"/>
<feature type="non-terminal residue" evidence="2">
    <location>
        <position position="1"/>
    </location>
</feature>
<organism evidence="2">
    <name type="scientific">Tanacetum cinerariifolium</name>
    <name type="common">Dalmatian daisy</name>
    <name type="synonym">Chrysanthemum cinerariifolium</name>
    <dbReference type="NCBI Taxonomy" id="118510"/>
    <lineage>
        <taxon>Eukaryota</taxon>
        <taxon>Viridiplantae</taxon>
        <taxon>Streptophyta</taxon>
        <taxon>Embryophyta</taxon>
        <taxon>Tracheophyta</taxon>
        <taxon>Spermatophyta</taxon>
        <taxon>Magnoliopsida</taxon>
        <taxon>eudicotyledons</taxon>
        <taxon>Gunneridae</taxon>
        <taxon>Pentapetalae</taxon>
        <taxon>asterids</taxon>
        <taxon>campanulids</taxon>
        <taxon>Asterales</taxon>
        <taxon>Asteraceae</taxon>
        <taxon>Asteroideae</taxon>
        <taxon>Anthemideae</taxon>
        <taxon>Anthemidinae</taxon>
        <taxon>Tanacetum</taxon>
    </lineage>
</organism>
<evidence type="ECO:0000256" key="1">
    <source>
        <dbReference type="SAM" id="MobiDB-lite"/>
    </source>
</evidence>
<dbReference type="PANTHER" id="PTHR15503:SF45">
    <property type="entry name" value="RNA-DIRECTED DNA POLYMERASE HOMOLOG"/>
    <property type="match status" value="1"/>
</dbReference>
<evidence type="ECO:0000313" key="2">
    <source>
        <dbReference type="EMBL" id="GEX06312.1"/>
    </source>
</evidence>